<sequence length="145" mass="17166">MDVQQDLTLSKEQIAQVVDLFYDRVQLDQGLSQPFSIVTDWTHHKAIISHFWWMTLGGERYMDHKYSVAPKHRAVGFTPDLLNHHWLPLFERTMREVLPDELSDVWMAQARRIGQSLELNHNYWSAQTESDKKQVLENTFSEVKR</sequence>
<accession>A0A345DBA9</accession>
<dbReference type="AlphaFoldDB" id="A0A345DBA9"/>
<gene>
    <name evidence="1" type="primary">ctb</name>
    <name evidence="1" type="ORF">DTO96_101378</name>
</gene>
<dbReference type="EMBL" id="CP031124">
    <property type="protein sequence ID" value="AXF85647.1"/>
    <property type="molecule type" value="Genomic_DNA"/>
</dbReference>
<proteinExistence type="predicted"/>
<protein>
    <submittedName>
        <fullName evidence="1">Group 3 truncated hemoglobin ctb</fullName>
    </submittedName>
</protein>
<evidence type="ECO:0000313" key="1">
    <source>
        <dbReference type="EMBL" id="AXF85647.1"/>
    </source>
</evidence>
<dbReference type="CDD" id="cd08916">
    <property type="entry name" value="TrHb3_P"/>
    <property type="match status" value="1"/>
</dbReference>
<dbReference type="OrthoDB" id="25954at2"/>
<dbReference type="RefSeq" id="WP_157964359.1">
    <property type="nucleotide sequence ID" value="NZ_CP031124.1"/>
</dbReference>
<name>A0A345DBA9_9BURK</name>
<dbReference type="KEGG" id="hyf:DTO96_101378"/>
<evidence type="ECO:0000313" key="2">
    <source>
        <dbReference type="Proteomes" id="UP000252182"/>
    </source>
</evidence>
<dbReference type="InterPro" id="IPR012292">
    <property type="entry name" value="Globin/Proto"/>
</dbReference>
<keyword evidence="2" id="KW-1185">Reference proteome</keyword>
<reference evidence="2" key="1">
    <citation type="submission" date="2018-07" db="EMBL/GenBank/DDBJ databases">
        <authorList>
            <person name="Kim H."/>
        </authorList>
    </citation>
    <scope>NUCLEOTIDE SEQUENCE [LARGE SCALE GENOMIC DNA]</scope>
    <source>
        <strain evidence="2">F02</strain>
    </source>
</reference>
<dbReference type="SUPFAM" id="SSF46458">
    <property type="entry name" value="Globin-like"/>
    <property type="match status" value="1"/>
</dbReference>
<dbReference type="Proteomes" id="UP000252182">
    <property type="component" value="Chromosome"/>
</dbReference>
<dbReference type="InterPro" id="IPR009050">
    <property type="entry name" value="Globin-like_sf"/>
</dbReference>
<organism evidence="1 2">
    <name type="scientific">Ephemeroptericola cinctiostellae</name>
    <dbReference type="NCBI Taxonomy" id="2268024"/>
    <lineage>
        <taxon>Bacteria</taxon>
        <taxon>Pseudomonadati</taxon>
        <taxon>Pseudomonadota</taxon>
        <taxon>Betaproteobacteria</taxon>
        <taxon>Burkholderiales</taxon>
        <taxon>Burkholderiaceae</taxon>
        <taxon>Ephemeroptericola</taxon>
    </lineage>
</organism>
<dbReference type="GO" id="GO:0019825">
    <property type="term" value="F:oxygen binding"/>
    <property type="evidence" value="ECO:0007669"/>
    <property type="project" value="InterPro"/>
</dbReference>
<dbReference type="GO" id="GO:0020037">
    <property type="term" value="F:heme binding"/>
    <property type="evidence" value="ECO:0007669"/>
    <property type="project" value="InterPro"/>
</dbReference>
<dbReference type="Gene3D" id="1.10.490.10">
    <property type="entry name" value="Globins"/>
    <property type="match status" value="1"/>
</dbReference>